<name>A0A445MH22_ENSVE</name>
<accession>A0A445MH22</accession>
<gene>
    <name evidence="2" type="ORF">BHM03_00025732</name>
</gene>
<feature type="region of interest" description="Disordered" evidence="1">
    <location>
        <begin position="70"/>
        <end position="92"/>
    </location>
</feature>
<sequence>MSHCSRDSSPVSLSGDDTFSMNKMKRTTKETASTEASGPQRRNVGRLPLNSLLVSHRRVVVGPFSFSTQTYEKTNKWPSKPDNAKSEDKDTAEAPTSCFGVTLLIWIVNKDMQVILSLPLKSLFAPWICFWQLTKLATLPLRCG</sequence>
<feature type="compositionally biased region" description="Polar residues" evidence="1">
    <location>
        <begin position="7"/>
        <end position="21"/>
    </location>
</feature>
<dbReference type="Proteomes" id="UP000290560">
    <property type="component" value="Unassembled WGS sequence"/>
</dbReference>
<feature type="compositionally biased region" description="Basic and acidic residues" evidence="1">
    <location>
        <begin position="82"/>
        <end position="92"/>
    </location>
</feature>
<evidence type="ECO:0000313" key="2">
    <source>
        <dbReference type="EMBL" id="RZR73567.1"/>
    </source>
</evidence>
<reference evidence="2" key="1">
    <citation type="journal article" date="2018" name="Data Brief">
        <title>Genome sequence data from 17 accessions of Ensete ventricosum, a staple food crop for millions in Ethiopia.</title>
        <authorList>
            <person name="Yemataw Z."/>
            <person name="Muzemil S."/>
            <person name="Ambachew D."/>
            <person name="Tripathi L."/>
            <person name="Tesfaye K."/>
            <person name="Chala A."/>
            <person name="Farbos A."/>
            <person name="O'Neill P."/>
            <person name="Moore K."/>
            <person name="Grant M."/>
            <person name="Studholme D.J."/>
        </authorList>
    </citation>
    <scope>NUCLEOTIDE SEQUENCE [LARGE SCALE GENOMIC DNA]</scope>
    <source>
        <tissue evidence="2">Leaf</tissue>
    </source>
</reference>
<evidence type="ECO:0000256" key="1">
    <source>
        <dbReference type="SAM" id="MobiDB-lite"/>
    </source>
</evidence>
<organism evidence="2">
    <name type="scientific">Ensete ventricosum</name>
    <name type="common">Abyssinian banana</name>
    <name type="synonym">Musa ensete</name>
    <dbReference type="NCBI Taxonomy" id="4639"/>
    <lineage>
        <taxon>Eukaryota</taxon>
        <taxon>Viridiplantae</taxon>
        <taxon>Streptophyta</taxon>
        <taxon>Embryophyta</taxon>
        <taxon>Tracheophyta</taxon>
        <taxon>Spermatophyta</taxon>
        <taxon>Magnoliopsida</taxon>
        <taxon>Liliopsida</taxon>
        <taxon>Zingiberales</taxon>
        <taxon>Musaceae</taxon>
        <taxon>Ensete</taxon>
    </lineage>
</organism>
<proteinExistence type="predicted"/>
<dbReference type="AlphaFoldDB" id="A0A445MH22"/>
<feature type="region of interest" description="Disordered" evidence="1">
    <location>
        <begin position="1"/>
        <end position="44"/>
    </location>
</feature>
<dbReference type="EMBL" id="KV875955">
    <property type="protein sequence ID" value="RZR73567.1"/>
    <property type="molecule type" value="Genomic_DNA"/>
</dbReference>
<protein>
    <submittedName>
        <fullName evidence="2">Uncharacterized protein</fullName>
    </submittedName>
</protein>